<accession>A0A9P4R7N4</accession>
<feature type="region of interest" description="Disordered" evidence="1">
    <location>
        <begin position="589"/>
        <end position="608"/>
    </location>
</feature>
<protein>
    <submittedName>
        <fullName evidence="2">Uncharacterized protein</fullName>
    </submittedName>
</protein>
<dbReference type="AlphaFoldDB" id="A0A9P4R7N4"/>
<evidence type="ECO:0000256" key="1">
    <source>
        <dbReference type="SAM" id="MobiDB-lite"/>
    </source>
</evidence>
<proteinExistence type="predicted"/>
<comment type="caution">
    <text evidence="2">The sequence shown here is derived from an EMBL/GenBank/DDBJ whole genome shotgun (WGS) entry which is preliminary data.</text>
</comment>
<evidence type="ECO:0000313" key="2">
    <source>
        <dbReference type="EMBL" id="KAF2738262.1"/>
    </source>
</evidence>
<dbReference type="Proteomes" id="UP000799444">
    <property type="component" value="Unassembled WGS sequence"/>
</dbReference>
<dbReference type="OrthoDB" id="410701at2759"/>
<keyword evidence="3" id="KW-1185">Reference proteome</keyword>
<organism evidence="2 3">
    <name type="scientific">Polyplosphaeria fusca</name>
    <dbReference type="NCBI Taxonomy" id="682080"/>
    <lineage>
        <taxon>Eukaryota</taxon>
        <taxon>Fungi</taxon>
        <taxon>Dikarya</taxon>
        <taxon>Ascomycota</taxon>
        <taxon>Pezizomycotina</taxon>
        <taxon>Dothideomycetes</taxon>
        <taxon>Pleosporomycetidae</taxon>
        <taxon>Pleosporales</taxon>
        <taxon>Tetraplosphaeriaceae</taxon>
        <taxon>Polyplosphaeria</taxon>
    </lineage>
</organism>
<name>A0A9P4R7N4_9PLEO</name>
<evidence type="ECO:0000313" key="3">
    <source>
        <dbReference type="Proteomes" id="UP000799444"/>
    </source>
</evidence>
<reference evidence="2" key="1">
    <citation type="journal article" date="2020" name="Stud. Mycol.">
        <title>101 Dothideomycetes genomes: a test case for predicting lifestyles and emergence of pathogens.</title>
        <authorList>
            <person name="Haridas S."/>
            <person name="Albert R."/>
            <person name="Binder M."/>
            <person name="Bloem J."/>
            <person name="Labutti K."/>
            <person name="Salamov A."/>
            <person name="Andreopoulos B."/>
            <person name="Baker S."/>
            <person name="Barry K."/>
            <person name="Bills G."/>
            <person name="Bluhm B."/>
            <person name="Cannon C."/>
            <person name="Castanera R."/>
            <person name="Culley D."/>
            <person name="Daum C."/>
            <person name="Ezra D."/>
            <person name="Gonzalez J."/>
            <person name="Henrissat B."/>
            <person name="Kuo A."/>
            <person name="Liang C."/>
            <person name="Lipzen A."/>
            <person name="Lutzoni F."/>
            <person name="Magnuson J."/>
            <person name="Mondo S."/>
            <person name="Nolan M."/>
            <person name="Ohm R."/>
            <person name="Pangilinan J."/>
            <person name="Park H.-J."/>
            <person name="Ramirez L."/>
            <person name="Alfaro M."/>
            <person name="Sun H."/>
            <person name="Tritt A."/>
            <person name="Yoshinaga Y."/>
            <person name="Zwiers L.-H."/>
            <person name="Turgeon B."/>
            <person name="Goodwin S."/>
            <person name="Spatafora J."/>
            <person name="Crous P."/>
            <person name="Grigoriev I."/>
        </authorList>
    </citation>
    <scope>NUCLEOTIDE SEQUENCE</scope>
    <source>
        <strain evidence="2">CBS 125425</strain>
    </source>
</reference>
<gene>
    <name evidence="2" type="ORF">EJ04DRAFT_550014</name>
</gene>
<dbReference type="EMBL" id="ML996110">
    <property type="protein sequence ID" value="KAF2738262.1"/>
    <property type="molecule type" value="Genomic_DNA"/>
</dbReference>
<sequence>MPSIASLVLEGGPCRSRAPSRRVFTPGRLPTSTSIAYSSHVSPAPLYATRYRSNHLPTRTLKRPLACTPHGYWSWEVGNRHAPAAGQPMSTDPGIEEKKVWESETDMLVSNLGLDAPAEAETPHGVLSDVQQGQTASIVTARRKRFLRSRRLRKRQRKSGPELILGAMNPLSRNLYLPKAYSDLRYIGNRRHIRGTLRRPPRMLPPLQDVSEEQEQITLYTILARYLEEIALRPTSTAEVEFTAAECMLLKIKGYSPTQAKQWASTLVNRFSIQAVQILRRGPENPPFFLVLLYLHRRTITTFSLGLVMRHIEKRLLTEEIEWNAFKILVTRLLRHARTSWPESIPWIASLFTTQAAKVFDKAFDSKYGLPTAKVSEWTRFCNQFLHLLSFPSSIRAFISIPHQETAQFTVLRFMATRDPPLIVTRRGFRAVVRNQLGHAKTPQEQEWARLKGAGWPPWKESHTALDEEKGFEFGMSRAMHIIQRMSEAGYATAKWEEIMGIYAGWDTDHSPTIQTRTLLPHLSPRYKNQSQMEQYLWAGRVQATRTRREAWACFLAYESAGVQAAAVVYGAMFEKLAYPEMDATEGDPAFKSLAPRDTAPLPGDTKRPWPDSKSPFKLVHIGEPVPSLEQFYHRMRSRGLTPRHRLLAFLLQYTQNFEVAKDIFQSGADSHAGLRDIIRGFTDSLEARKLPNYLLTAVIQFLCRFGYYMHEPAERPSNLPPKDHAQKLFSDRHYMLEYAYTLLVQLCPSNRDAWTRYMRKLIQRNWKSEHMSKSQHARLVQYRILFGVVDIIHNTQQTINDGQLRVLATCVTITVGAAVKNQLHDTDKASVLATSSPRLRALFHELVHAHVDPDPDSSTHDSTPLPPHIPDPQALHVYVRALGMLRDYEGLYSFISWACTNHAEITKRVLQEHNGPITWRKTLIALRASFDGGLAYDSKRAPDDLNELAKNLVQGVEEWGGWPSETEVELYSVKKRW</sequence>